<dbReference type="InterPro" id="IPR001584">
    <property type="entry name" value="Integrase_cat-core"/>
</dbReference>
<dbReference type="InterPro" id="IPR050900">
    <property type="entry name" value="Transposase_IS3/IS150/IS904"/>
</dbReference>
<proteinExistence type="predicted"/>
<feature type="domain" description="Integrase catalytic" evidence="2">
    <location>
        <begin position="1"/>
        <end position="107"/>
    </location>
</feature>
<evidence type="ECO:0000313" key="3">
    <source>
        <dbReference type="EMBL" id="MBO0611933.1"/>
    </source>
</evidence>
<feature type="region of interest" description="Disordered" evidence="1">
    <location>
        <begin position="127"/>
        <end position="202"/>
    </location>
</feature>
<dbReference type="Pfam" id="PF00665">
    <property type="entry name" value="rve"/>
    <property type="match status" value="1"/>
</dbReference>
<keyword evidence="4" id="KW-1185">Reference proteome</keyword>
<dbReference type="Gene3D" id="3.30.420.10">
    <property type="entry name" value="Ribonuclease H-like superfamily/Ribonuclease H"/>
    <property type="match status" value="1"/>
</dbReference>
<keyword evidence="3" id="KW-0614">Plasmid</keyword>
<accession>A0ABS3IG60</accession>
<name>A0ABS3IG60_9GAMM</name>
<dbReference type="PANTHER" id="PTHR46889">
    <property type="entry name" value="TRANSPOSASE INSF FOR INSERTION SEQUENCE IS3B-RELATED"/>
    <property type="match status" value="1"/>
</dbReference>
<dbReference type="PANTHER" id="PTHR46889:SF4">
    <property type="entry name" value="TRANSPOSASE INSO FOR INSERTION SEQUENCE ELEMENT IS911B-RELATED"/>
    <property type="match status" value="1"/>
</dbReference>
<dbReference type="PROSITE" id="PS50994">
    <property type="entry name" value="INTEGRASE"/>
    <property type="match status" value="1"/>
</dbReference>
<dbReference type="Proteomes" id="UP000664466">
    <property type="component" value="Unassembled WGS sequence"/>
</dbReference>
<dbReference type="InterPro" id="IPR012337">
    <property type="entry name" value="RNaseH-like_sf"/>
</dbReference>
<evidence type="ECO:0000313" key="4">
    <source>
        <dbReference type="Proteomes" id="UP000664466"/>
    </source>
</evidence>
<feature type="compositionally biased region" description="Polar residues" evidence="1">
    <location>
        <begin position="141"/>
        <end position="156"/>
    </location>
</feature>
<sequence length="202" mass="22406">MTWLPSTVTGRFFYLYLVEDLYSRYGVVWEVHERESGELAAELLEKAVWREKLYGKDKPVLHNDNGSIMKAQTFRAKLDELGLNQSFSRPRVSDDNAYVESFFRTLKYAPTWPAKALPRWRKPVSGCSSSCSGTTTDTSTAKSALSPQHNATTGRTRPSLPSGWKSMPLPKPNTLNAGRAIPGTGLPLLPSPSTPTNQCGKK</sequence>
<dbReference type="EMBL" id="JAFMPM010000005">
    <property type="protein sequence ID" value="MBO0611933.1"/>
    <property type="molecule type" value="Genomic_DNA"/>
</dbReference>
<gene>
    <name evidence="3" type="ORF">J1836_03195</name>
</gene>
<dbReference type="SUPFAM" id="SSF53098">
    <property type="entry name" value="Ribonuclease H-like"/>
    <property type="match status" value="1"/>
</dbReference>
<dbReference type="InterPro" id="IPR036397">
    <property type="entry name" value="RNaseH_sf"/>
</dbReference>
<evidence type="ECO:0000259" key="2">
    <source>
        <dbReference type="PROSITE" id="PS50994"/>
    </source>
</evidence>
<organism evidence="3 4">
    <name type="scientific">Thiothrix fructosivorans</name>
    <dbReference type="NCBI Taxonomy" id="111770"/>
    <lineage>
        <taxon>Bacteria</taxon>
        <taxon>Pseudomonadati</taxon>
        <taxon>Pseudomonadota</taxon>
        <taxon>Gammaproteobacteria</taxon>
        <taxon>Thiotrichales</taxon>
        <taxon>Thiotrichaceae</taxon>
        <taxon>Thiothrix</taxon>
    </lineage>
</organism>
<geneLocation type="plasmid" evidence="3">
    <name>pTfr446</name>
</geneLocation>
<feature type="compositionally biased region" description="Low complexity" evidence="1">
    <location>
        <begin position="127"/>
        <end position="140"/>
    </location>
</feature>
<protein>
    <submittedName>
        <fullName evidence="3">Transposase family protein</fullName>
    </submittedName>
</protein>
<comment type="caution">
    <text evidence="3">The sequence shown here is derived from an EMBL/GenBank/DDBJ whole genome shotgun (WGS) entry which is preliminary data.</text>
</comment>
<evidence type="ECO:0000256" key="1">
    <source>
        <dbReference type="SAM" id="MobiDB-lite"/>
    </source>
</evidence>
<reference evidence="3 4" key="1">
    <citation type="submission" date="2021-03" db="EMBL/GenBank/DDBJ databases">
        <title>Draft genome and methylome analysis of Thiotrix fructosivoruns ATCC 49748.</title>
        <authorList>
            <person name="Fomenkov A."/>
            <person name="Grabovich M.Y."/>
            <person name="Roberts R.J."/>
        </authorList>
    </citation>
    <scope>NUCLEOTIDE SEQUENCE [LARGE SCALE GENOMIC DNA]</scope>
    <source>
        <strain evidence="3 4">ATCC 49748</strain>
        <plasmid evidence="3">pTfr446</plasmid>
    </source>
</reference>